<gene>
    <name evidence="2" type="ORF">BLNAU_12794</name>
</gene>
<evidence type="ECO:0000313" key="3">
    <source>
        <dbReference type="Proteomes" id="UP001281761"/>
    </source>
</evidence>
<evidence type="ECO:0000256" key="1">
    <source>
        <dbReference type="SAM" id="MobiDB-lite"/>
    </source>
</evidence>
<protein>
    <submittedName>
        <fullName evidence="2">Uncharacterized protein</fullName>
    </submittedName>
</protein>
<evidence type="ECO:0000313" key="2">
    <source>
        <dbReference type="EMBL" id="KAK2952235.1"/>
    </source>
</evidence>
<sequence>MKVEMSLSVKGDVLSSSQCFSSSLIHLAPTPLITLPPMDFTDPSYFSIMHTTIVHAIDDSNDESPYYWRSALLSDPFNSGMISITITILSKRDAYIAVGLMDYSSGLPKLESVGLNEYGQIKFNTISSRSSERCHSRLEDGDCDDPQRRGILSPANKGGHRQMLNQTRFRASKSFQLSIE</sequence>
<feature type="region of interest" description="Disordered" evidence="1">
    <location>
        <begin position="137"/>
        <end position="161"/>
    </location>
</feature>
<accession>A0ABQ9XL91</accession>
<reference evidence="2 3" key="1">
    <citation type="journal article" date="2022" name="bioRxiv">
        <title>Genomics of Preaxostyla Flagellates Illuminates Evolutionary Transitions and the Path Towards Mitochondrial Loss.</title>
        <authorList>
            <person name="Novak L.V.F."/>
            <person name="Treitli S.C."/>
            <person name="Pyrih J."/>
            <person name="Halakuc P."/>
            <person name="Pipaliya S.V."/>
            <person name="Vacek V."/>
            <person name="Brzon O."/>
            <person name="Soukal P."/>
            <person name="Eme L."/>
            <person name="Dacks J.B."/>
            <person name="Karnkowska A."/>
            <person name="Elias M."/>
            <person name="Hampl V."/>
        </authorList>
    </citation>
    <scope>NUCLEOTIDE SEQUENCE [LARGE SCALE GENOMIC DNA]</scope>
    <source>
        <strain evidence="2">NAU3</strain>
        <tissue evidence="2">Gut</tissue>
    </source>
</reference>
<name>A0ABQ9XL91_9EUKA</name>
<dbReference type="EMBL" id="JARBJD010000106">
    <property type="protein sequence ID" value="KAK2952235.1"/>
    <property type="molecule type" value="Genomic_DNA"/>
</dbReference>
<comment type="caution">
    <text evidence="2">The sequence shown here is derived from an EMBL/GenBank/DDBJ whole genome shotgun (WGS) entry which is preliminary data.</text>
</comment>
<organism evidence="2 3">
    <name type="scientific">Blattamonas nauphoetae</name>
    <dbReference type="NCBI Taxonomy" id="2049346"/>
    <lineage>
        <taxon>Eukaryota</taxon>
        <taxon>Metamonada</taxon>
        <taxon>Preaxostyla</taxon>
        <taxon>Oxymonadida</taxon>
        <taxon>Blattamonas</taxon>
    </lineage>
</organism>
<keyword evidence="3" id="KW-1185">Reference proteome</keyword>
<proteinExistence type="predicted"/>
<feature type="compositionally biased region" description="Basic and acidic residues" evidence="1">
    <location>
        <begin position="137"/>
        <end position="148"/>
    </location>
</feature>
<dbReference type="Proteomes" id="UP001281761">
    <property type="component" value="Unassembled WGS sequence"/>
</dbReference>